<dbReference type="Pfam" id="PF12627">
    <property type="entry name" value="PolyA_pol_RNAbd"/>
    <property type="match status" value="1"/>
</dbReference>
<dbReference type="PANTHER" id="PTHR46173:SF1">
    <property type="entry name" value="CCA TRNA NUCLEOTIDYLTRANSFERASE 1, MITOCHONDRIAL"/>
    <property type="match status" value="1"/>
</dbReference>
<keyword evidence="12" id="KW-1185">Reference proteome</keyword>
<name>A0A059FJ36_9PROT</name>
<dbReference type="EMBL" id="ARYK01000006">
    <property type="protein sequence ID" value="KCZ90622.1"/>
    <property type="molecule type" value="Genomic_DNA"/>
</dbReference>
<dbReference type="Gene3D" id="1.10.3090.10">
    <property type="entry name" value="cca-adding enzyme, domain 2"/>
    <property type="match status" value="1"/>
</dbReference>
<feature type="domain" description="tRNA nucleotidyltransferase/poly(A) polymerase RNA and SrmB- binding" evidence="10">
    <location>
        <begin position="190"/>
        <end position="244"/>
    </location>
</feature>
<evidence type="ECO:0000256" key="4">
    <source>
        <dbReference type="ARBA" id="ARBA00022695"/>
    </source>
</evidence>
<keyword evidence="2 8" id="KW-0808">Transferase</keyword>
<proteinExistence type="inferred from homology"/>
<evidence type="ECO:0000313" key="12">
    <source>
        <dbReference type="Proteomes" id="UP000025171"/>
    </source>
</evidence>
<evidence type="ECO:0000256" key="7">
    <source>
        <dbReference type="ARBA" id="ARBA00022842"/>
    </source>
</evidence>
<dbReference type="InterPro" id="IPR002646">
    <property type="entry name" value="PolA_pol_head_dom"/>
</dbReference>
<dbReference type="GO" id="GO:0046872">
    <property type="term" value="F:metal ion binding"/>
    <property type="evidence" value="ECO:0007669"/>
    <property type="project" value="UniProtKB-KW"/>
</dbReference>
<dbReference type="InterPro" id="IPR050264">
    <property type="entry name" value="Bact_CCA-adding_enz_type3_sf"/>
</dbReference>
<dbReference type="Proteomes" id="UP000025171">
    <property type="component" value="Unassembled WGS sequence"/>
</dbReference>
<comment type="cofactor">
    <cofactor evidence="1">
        <name>Mg(2+)</name>
        <dbReference type="ChEBI" id="CHEBI:18420"/>
    </cofactor>
</comment>
<keyword evidence="3" id="KW-0819">tRNA processing</keyword>
<dbReference type="PANTHER" id="PTHR46173">
    <property type="entry name" value="CCA TRNA NUCLEOTIDYLTRANSFERASE 1, MITOCHONDRIAL"/>
    <property type="match status" value="1"/>
</dbReference>
<keyword evidence="5" id="KW-0479">Metal-binding</keyword>
<evidence type="ECO:0000256" key="1">
    <source>
        <dbReference type="ARBA" id="ARBA00001946"/>
    </source>
</evidence>
<feature type="domain" description="Poly A polymerase head" evidence="9">
    <location>
        <begin position="33"/>
        <end position="149"/>
    </location>
</feature>
<dbReference type="RefSeq" id="WP_035617279.1">
    <property type="nucleotide sequence ID" value="NZ_ARYK01000006.1"/>
</dbReference>
<dbReference type="STRING" id="1280950.HJO_12261"/>
<sequence length="407" mass="44113">MTPTDSISPDWLSFAGTQAVMAALEAARPGGSRFVGGCVRNVFRESTRPDDDIDIASQLEPPAIIAALEAAGIRALPTGIDHGTITALFDSRPYEITTLRRDVETDGRRAVVAFTEDWAEDAARRDFRLNALYADADGTVFEPIAGALDDAKAGRVIFIGDADQRLREDYLRILRFFRFNAWYGEALDADGLAACARQRQGLQKIAAERIWKELKKLLGAPDPAAAMLAMEESGVLAEILPGADAGGLAALREAEREAGTAPDPMQRVMALMPRRSRDVDALAQRLRLSNEEHRRLAAWASAGMSHVMGLADCDLHAAIYQFGREAMLDRAMLEAAQSADAPKVIARMRTISEWQRPDFPLGGDDALALGLSGPDVGAALRAAEAAWIESDFTLGRDALLAVLTRRD</sequence>
<dbReference type="Pfam" id="PF01743">
    <property type="entry name" value="PolyA_pol"/>
    <property type="match status" value="1"/>
</dbReference>
<keyword evidence="6" id="KW-0547">Nucleotide-binding</keyword>
<keyword evidence="8" id="KW-0694">RNA-binding</keyword>
<dbReference type="SUPFAM" id="SSF81301">
    <property type="entry name" value="Nucleotidyltransferase"/>
    <property type="match status" value="1"/>
</dbReference>
<evidence type="ECO:0000256" key="2">
    <source>
        <dbReference type="ARBA" id="ARBA00022679"/>
    </source>
</evidence>
<keyword evidence="7" id="KW-0460">Magnesium</keyword>
<evidence type="ECO:0000256" key="3">
    <source>
        <dbReference type="ARBA" id="ARBA00022694"/>
    </source>
</evidence>
<reference evidence="11 12" key="1">
    <citation type="journal article" date="2014" name="Antonie Van Leeuwenhoek">
        <title>Hyphomonas beringensis sp. nov. and Hyphomonas chukchiensis sp. nov., isolated from surface seawater of the Bering Sea and Chukchi Sea.</title>
        <authorList>
            <person name="Li C."/>
            <person name="Lai Q."/>
            <person name="Li G."/>
            <person name="Dong C."/>
            <person name="Wang J."/>
            <person name="Liao Y."/>
            <person name="Shao Z."/>
        </authorList>
    </citation>
    <scope>NUCLEOTIDE SEQUENCE [LARGE SCALE GENOMIC DNA]</scope>
    <source>
        <strain evidence="11 12">MHS-2</strain>
    </source>
</reference>
<protein>
    <submittedName>
        <fullName evidence="11">tRNA nucleotidyltransferase/poly(A) polymerase family protein</fullName>
    </submittedName>
</protein>
<keyword evidence="4" id="KW-0548">Nucleotidyltransferase</keyword>
<accession>A0A059FJ36</accession>
<dbReference type="PATRIC" id="fig|1280950.3.peg.2458"/>
<dbReference type="InterPro" id="IPR032828">
    <property type="entry name" value="PolyA_RNA-bd"/>
</dbReference>
<dbReference type="GO" id="GO:0000166">
    <property type="term" value="F:nucleotide binding"/>
    <property type="evidence" value="ECO:0007669"/>
    <property type="project" value="UniProtKB-KW"/>
</dbReference>
<gene>
    <name evidence="11" type="ORF">HJO_12261</name>
</gene>
<evidence type="ECO:0000256" key="5">
    <source>
        <dbReference type="ARBA" id="ARBA00022723"/>
    </source>
</evidence>
<dbReference type="InterPro" id="IPR043519">
    <property type="entry name" value="NT_sf"/>
</dbReference>
<dbReference type="eggNOG" id="COG0617">
    <property type="taxonomic scope" value="Bacteria"/>
</dbReference>
<evidence type="ECO:0000259" key="9">
    <source>
        <dbReference type="Pfam" id="PF01743"/>
    </source>
</evidence>
<dbReference type="GO" id="GO:0016779">
    <property type="term" value="F:nucleotidyltransferase activity"/>
    <property type="evidence" value="ECO:0007669"/>
    <property type="project" value="UniProtKB-KW"/>
</dbReference>
<dbReference type="Gene3D" id="3.30.460.10">
    <property type="entry name" value="Beta Polymerase, domain 2"/>
    <property type="match status" value="1"/>
</dbReference>
<comment type="caution">
    <text evidence="11">The sequence shown here is derived from an EMBL/GenBank/DDBJ whole genome shotgun (WGS) entry which is preliminary data.</text>
</comment>
<evidence type="ECO:0000313" key="11">
    <source>
        <dbReference type="EMBL" id="KCZ90622.1"/>
    </source>
</evidence>
<organism evidence="11 12">
    <name type="scientific">Hyphomonas johnsonii MHS-2</name>
    <dbReference type="NCBI Taxonomy" id="1280950"/>
    <lineage>
        <taxon>Bacteria</taxon>
        <taxon>Pseudomonadati</taxon>
        <taxon>Pseudomonadota</taxon>
        <taxon>Alphaproteobacteria</taxon>
        <taxon>Hyphomonadales</taxon>
        <taxon>Hyphomonadaceae</taxon>
        <taxon>Hyphomonas</taxon>
    </lineage>
</organism>
<evidence type="ECO:0000256" key="8">
    <source>
        <dbReference type="RuleBase" id="RU003953"/>
    </source>
</evidence>
<evidence type="ECO:0000259" key="10">
    <source>
        <dbReference type="Pfam" id="PF12627"/>
    </source>
</evidence>
<dbReference type="AlphaFoldDB" id="A0A059FJ36"/>
<dbReference type="GO" id="GO:0008033">
    <property type="term" value="P:tRNA processing"/>
    <property type="evidence" value="ECO:0007669"/>
    <property type="project" value="UniProtKB-KW"/>
</dbReference>
<dbReference type="SUPFAM" id="SSF81891">
    <property type="entry name" value="Poly A polymerase C-terminal region-like"/>
    <property type="match status" value="1"/>
</dbReference>
<comment type="similarity">
    <text evidence="8">Belongs to the tRNA nucleotidyltransferase/poly(A) polymerase family.</text>
</comment>
<evidence type="ECO:0000256" key="6">
    <source>
        <dbReference type="ARBA" id="ARBA00022741"/>
    </source>
</evidence>
<dbReference type="GO" id="GO:0000049">
    <property type="term" value="F:tRNA binding"/>
    <property type="evidence" value="ECO:0007669"/>
    <property type="project" value="TreeGrafter"/>
</dbReference>